<evidence type="ECO:0000256" key="1">
    <source>
        <dbReference type="SAM" id="Phobius"/>
    </source>
</evidence>
<feature type="transmembrane region" description="Helical" evidence="1">
    <location>
        <begin position="183"/>
        <end position="200"/>
    </location>
</feature>
<keyword evidence="1" id="KW-0472">Membrane</keyword>
<feature type="transmembrane region" description="Helical" evidence="1">
    <location>
        <begin position="206"/>
        <end position="226"/>
    </location>
</feature>
<keyword evidence="1" id="KW-0812">Transmembrane</keyword>
<proteinExistence type="predicted"/>
<feature type="transmembrane region" description="Helical" evidence="1">
    <location>
        <begin position="284"/>
        <end position="300"/>
    </location>
</feature>
<dbReference type="Proteomes" id="UP000654345">
    <property type="component" value="Unassembled WGS sequence"/>
</dbReference>
<dbReference type="EMBL" id="BNJG01000001">
    <property type="protein sequence ID" value="GHO55553.1"/>
    <property type="molecule type" value="Genomic_DNA"/>
</dbReference>
<evidence type="ECO:0000313" key="2">
    <source>
        <dbReference type="EMBL" id="GHO55553.1"/>
    </source>
</evidence>
<sequence>MAVLKGAHEEVTRTPAARRDVQALWIGILISLLCTALIWWTGEWLQSVPHLPKAGHDASWYYWKLPAATLMGRLSSWGLYAVQQIANWGLIWYAQTHVKKYTTGLHKINIITLVVNVVFVILHVVQTQLWYDGLAQDVSIFSSQGSVIVLLIWVMLMENNRRGVFFGKRLPISQRIMHFARKYHAYYFSWAAVYTFWYHPTENTPGHLIGFFYMFMILLQGNLFFTRVHTNKYWTFFLEVLVLAHGTLVAVQNANSLWPMFFFGFGAVFVITQMYGLGLKAWERWSVLAVYIAGVIYVYSGRGFTRLWEVIAIPLIDYPSVIVLALLIGLGLQVYTWLRPATRQQSVNQRSAN</sequence>
<keyword evidence="1" id="KW-1133">Transmembrane helix</keyword>
<name>A0ABQ3US33_9CHLR</name>
<accession>A0ABQ3US33</accession>
<evidence type="ECO:0008006" key="4">
    <source>
        <dbReference type="Google" id="ProtNLM"/>
    </source>
</evidence>
<dbReference type="RefSeq" id="WP_201372127.1">
    <property type="nucleotide sequence ID" value="NZ_BNJG01000001.1"/>
</dbReference>
<reference evidence="2 3" key="1">
    <citation type="journal article" date="2021" name="Int. J. Syst. Evol. Microbiol.">
        <title>Reticulibacter mediterranei gen. nov., sp. nov., within the new family Reticulibacteraceae fam. nov., and Ktedonospora formicarum gen. nov., sp. nov., Ktedonobacter robiniae sp. nov., Dictyobacter formicarum sp. nov. and Dictyobacter arantiisoli sp. nov., belonging to the class Ktedonobacteria.</title>
        <authorList>
            <person name="Yabe S."/>
            <person name="Zheng Y."/>
            <person name="Wang C.M."/>
            <person name="Sakai Y."/>
            <person name="Abe K."/>
            <person name="Yokota A."/>
            <person name="Donadio S."/>
            <person name="Cavaletti L."/>
            <person name="Monciardini P."/>
        </authorList>
    </citation>
    <scope>NUCLEOTIDE SEQUENCE [LARGE SCALE GENOMIC DNA]</scope>
    <source>
        <strain evidence="2 3">SOSP1-30</strain>
    </source>
</reference>
<gene>
    <name evidence="2" type="ORF">KSB_40280</name>
</gene>
<organism evidence="2 3">
    <name type="scientific">Ktedonobacter robiniae</name>
    <dbReference type="NCBI Taxonomy" id="2778365"/>
    <lineage>
        <taxon>Bacteria</taxon>
        <taxon>Bacillati</taxon>
        <taxon>Chloroflexota</taxon>
        <taxon>Ktedonobacteria</taxon>
        <taxon>Ktedonobacterales</taxon>
        <taxon>Ktedonobacteraceae</taxon>
        <taxon>Ktedonobacter</taxon>
    </lineage>
</organism>
<feature type="transmembrane region" description="Helical" evidence="1">
    <location>
        <begin position="233"/>
        <end position="251"/>
    </location>
</feature>
<evidence type="ECO:0000313" key="3">
    <source>
        <dbReference type="Proteomes" id="UP000654345"/>
    </source>
</evidence>
<comment type="caution">
    <text evidence="2">The sequence shown here is derived from an EMBL/GenBank/DDBJ whole genome shotgun (WGS) entry which is preliminary data.</text>
</comment>
<protein>
    <recommendedName>
        <fullName evidence="4">Serine active site containing 1-like protein</fullName>
    </recommendedName>
</protein>
<feature type="transmembrane region" description="Helical" evidence="1">
    <location>
        <begin position="108"/>
        <end position="126"/>
    </location>
</feature>
<feature type="transmembrane region" description="Helical" evidence="1">
    <location>
        <begin position="138"/>
        <end position="156"/>
    </location>
</feature>
<feature type="transmembrane region" description="Helical" evidence="1">
    <location>
        <begin position="257"/>
        <end position="277"/>
    </location>
</feature>
<feature type="transmembrane region" description="Helical" evidence="1">
    <location>
        <begin position="320"/>
        <end position="338"/>
    </location>
</feature>
<feature type="transmembrane region" description="Helical" evidence="1">
    <location>
        <begin position="23"/>
        <end position="42"/>
    </location>
</feature>
<keyword evidence="3" id="KW-1185">Reference proteome</keyword>